<feature type="domain" description="Potassium channel" evidence="2">
    <location>
        <begin position="60"/>
        <end position="131"/>
    </location>
</feature>
<keyword evidence="4" id="KW-1185">Reference proteome</keyword>
<feature type="transmembrane region" description="Helical" evidence="1">
    <location>
        <begin position="46"/>
        <end position="70"/>
    </location>
</feature>
<dbReference type="Proteomes" id="UP001165085">
    <property type="component" value="Unassembled WGS sequence"/>
</dbReference>
<accession>A0A9W7A210</accession>
<keyword evidence="1" id="KW-0812">Transmembrane</keyword>
<evidence type="ECO:0000259" key="2">
    <source>
        <dbReference type="Pfam" id="PF07885"/>
    </source>
</evidence>
<comment type="caution">
    <text evidence="3">The sequence shown here is derived from an EMBL/GenBank/DDBJ whole genome shotgun (WGS) entry which is preliminary data.</text>
</comment>
<evidence type="ECO:0000256" key="1">
    <source>
        <dbReference type="SAM" id="Phobius"/>
    </source>
</evidence>
<reference evidence="4" key="1">
    <citation type="journal article" date="2023" name="Commun. Biol.">
        <title>Genome analysis of Parmales, the sister group of diatoms, reveals the evolutionary specialization of diatoms from phago-mixotrophs to photoautotrophs.</title>
        <authorList>
            <person name="Ban H."/>
            <person name="Sato S."/>
            <person name="Yoshikawa S."/>
            <person name="Yamada K."/>
            <person name="Nakamura Y."/>
            <person name="Ichinomiya M."/>
            <person name="Sato N."/>
            <person name="Blanc-Mathieu R."/>
            <person name="Endo H."/>
            <person name="Kuwata A."/>
            <person name="Ogata H."/>
        </authorList>
    </citation>
    <scope>NUCLEOTIDE SEQUENCE [LARGE SCALE GENOMIC DNA]</scope>
    <source>
        <strain evidence="4">NIES 3701</strain>
    </source>
</reference>
<dbReference type="Pfam" id="PF07885">
    <property type="entry name" value="Ion_trans_2"/>
    <property type="match status" value="1"/>
</dbReference>
<dbReference type="SUPFAM" id="SSF81324">
    <property type="entry name" value="Voltage-gated potassium channels"/>
    <property type="match status" value="1"/>
</dbReference>
<evidence type="ECO:0000313" key="3">
    <source>
        <dbReference type="EMBL" id="GMH61238.1"/>
    </source>
</evidence>
<protein>
    <recommendedName>
        <fullName evidence="2">Potassium channel domain-containing protein</fullName>
    </recommendedName>
</protein>
<dbReference type="EMBL" id="BRXY01000070">
    <property type="protein sequence ID" value="GMH61238.1"/>
    <property type="molecule type" value="Genomic_DNA"/>
</dbReference>
<organism evidence="3 4">
    <name type="scientific">Triparma strigata</name>
    <dbReference type="NCBI Taxonomy" id="1606541"/>
    <lineage>
        <taxon>Eukaryota</taxon>
        <taxon>Sar</taxon>
        <taxon>Stramenopiles</taxon>
        <taxon>Ochrophyta</taxon>
        <taxon>Bolidophyceae</taxon>
        <taxon>Parmales</taxon>
        <taxon>Triparmaceae</taxon>
        <taxon>Triparma</taxon>
    </lineage>
</organism>
<sequence>MLANAALHHNHKLNGSLKLHHSRLQHVRNTAASTSLRWTRRNQLSLWIRGSPLPIFFLSLAFWLISGAFVYSNLILSKPSNFIEGLFFTVESGLGVGFGLLQMSSTPYRLLGILYSMIGATFILATLTLWINSAEVS</sequence>
<dbReference type="InterPro" id="IPR013099">
    <property type="entry name" value="K_chnl_dom"/>
</dbReference>
<feature type="transmembrane region" description="Helical" evidence="1">
    <location>
        <begin position="82"/>
        <end position="101"/>
    </location>
</feature>
<gene>
    <name evidence="3" type="ORF">TrST_g12773</name>
</gene>
<feature type="transmembrane region" description="Helical" evidence="1">
    <location>
        <begin position="113"/>
        <end position="131"/>
    </location>
</feature>
<dbReference type="Gene3D" id="1.10.287.70">
    <property type="match status" value="1"/>
</dbReference>
<proteinExistence type="predicted"/>
<keyword evidence="1" id="KW-1133">Transmembrane helix</keyword>
<keyword evidence="1" id="KW-0472">Membrane</keyword>
<evidence type="ECO:0000313" key="4">
    <source>
        <dbReference type="Proteomes" id="UP001165085"/>
    </source>
</evidence>
<name>A0A9W7A210_9STRA</name>
<dbReference type="AlphaFoldDB" id="A0A9W7A210"/>
<dbReference type="OrthoDB" id="297496at2759"/>